<evidence type="ECO:0000313" key="2">
    <source>
        <dbReference type="RefSeq" id="XP_075102090.1"/>
    </source>
</evidence>
<evidence type="ECO:0000313" key="1">
    <source>
        <dbReference type="Proteomes" id="UP000790787"/>
    </source>
</evidence>
<dbReference type="RefSeq" id="XP_075102090.1">
    <property type="nucleotide sequence ID" value="XM_075245989.1"/>
</dbReference>
<reference evidence="1" key="1">
    <citation type="journal article" date="2014" name="Nat. Commun.">
        <title>The tobacco genome sequence and its comparison with those of tomato and potato.</title>
        <authorList>
            <person name="Sierro N."/>
            <person name="Battey J.N."/>
            <person name="Ouadi S."/>
            <person name="Bakaher N."/>
            <person name="Bovet L."/>
            <person name="Willig A."/>
            <person name="Goepfert S."/>
            <person name="Peitsch M.C."/>
            <person name="Ivanov N.V."/>
        </authorList>
    </citation>
    <scope>NUCLEOTIDE SEQUENCE [LARGE SCALE GENOMIC DNA]</scope>
</reference>
<keyword evidence="1" id="KW-1185">Reference proteome</keyword>
<sequence>MGEKDIYKTTFRTHLRHYEFRVMPFGLTNTPATFQSLMNHVFKGYLRKFVLVFFDDILVYNSTMEDHVLHLRKVLEILRKDQLFAKLSKCPFGQTKVEYLGHIITGEGLATYPSKIEAMAFWPTPKNIKALKGFLGLTGYYRKFIRSYGVISRPLTNLLRKNGFHWDSEAESSFQDLKQAMSSAPVLALADFNKPFIIETDACFKGMGAVLMQNGRPIAFFSKALAPRHLGLSTYEKEFMALLSAVDKWRHYLQ</sequence>
<reference evidence="2" key="2">
    <citation type="submission" date="2025-08" db="UniProtKB">
        <authorList>
            <consortium name="RefSeq"/>
        </authorList>
    </citation>
    <scope>IDENTIFICATION</scope>
    <source>
        <tissue evidence="2">Leaf</tissue>
    </source>
</reference>
<organism evidence="1 2">
    <name type="scientific">Nicotiana tabacum</name>
    <name type="common">Common tobacco</name>
    <dbReference type="NCBI Taxonomy" id="4097"/>
    <lineage>
        <taxon>Eukaryota</taxon>
        <taxon>Viridiplantae</taxon>
        <taxon>Streptophyta</taxon>
        <taxon>Embryophyta</taxon>
        <taxon>Tracheophyta</taxon>
        <taxon>Spermatophyta</taxon>
        <taxon>Magnoliopsida</taxon>
        <taxon>eudicotyledons</taxon>
        <taxon>Gunneridae</taxon>
        <taxon>Pentapetalae</taxon>
        <taxon>asterids</taxon>
        <taxon>lamiids</taxon>
        <taxon>Solanales</taxon>
        <taxon>Solanaceae</taxon>
        <taxon>Nicotianoideae</taxon>
        <taxon>Nicotianeae</taxon>
        <taxon>Nicotiana</taxon>
    </lineage>
</organism>
<protein>
    <submittedName>
        <fullName evidence="2">Mitochondrial protein AtMg00860</fullName>
    </submittedName>
</protein>
<dbReference type="Proteomes" id="UP000790787">
    <property type="component" value="Chromosome 3"/>
</dbReference>
<proteinExistence type="predicted"/>
<gene>
    <name evidence="2" type="primary">LOC142177430</name>
</gene>
<name>A0AC58TXX9_TOBAC</name>
<accession>A0AC58TXX9</accession>